<protein>
    <recommendedName>
        <fullName evidence="4">Centrosome and spindle pole associated protein 1</fullName>
    </recommendedName>
</protein>
<feature type="compositionally biased region" description="Basic and acidic residues" evidence="1">
    <location>
        <begin position="7"/>
        <end position="16"/>
    </location>
</feature>
<organism evidence="2 3">
    <name type="scientific">Hemibagrus guttatus</name>
    <dbReference type="NCBI Taxonomy" id="175788"/>
    <lineage>
        <taxon>Eukaryota</taxon>
        <taxon>Metazoa</taxon>
        <taxon>Chordata</taxon>
        <taxon>Craniata</taxon>
        <taxon>Vertebrata</taxon>
        <taxon>Euteleostomi</taxon>
        <taxon>Actinopterygii</taxon>
        <taxon>Neopterygii</taxon>
        <taxon>Teleostei</taxon>
        <taxon>Ostariophysi</taxon>
        <taxon>Siluriformes</taxon>
        <taxon>Bagridae</taxon>
        <taxon>Hemibagrus</taxon>
    </lineage>
</organism>
<dbReference type="AlphaFoldDB" id="A0AAE0UQ15"/>
<evidence type="ECO:0000313" key="3">
    <source>
        <dbReference type="Proteomes" id="UP001274896"/>
    </source>
</evidence>
<feature type="compositionally biased region" description="Basic and acidic residues" evidence="1">
    <location>
        <begin position="32"/>
        <end position="49"/>
    </location>
</feature>
<feature type="compositionally biased region" description="Basic and acidic residues" evidence="1">
    <location>
        <begin position="69"/>
        <end position="114"/>
    </location>
</feature>
<gene>
    <name evidence="2" type="ORF">QTP70_024227</name>
</gene>
<feature type="compositionally biased region" description="Basic and acidic residues" evidence="1">
    <location>
        <begin position="267"/>
        <end position="277"/>
    </location>
</feature>
<dbReference type="EMBL" id="JAUCMX010000020">
    <property type="protein sequence ID" value="KAK3515527.1"/>
    <property type="molecule type" value="Genomic_DNA"/>
</dbReference>
<feature type="compositionally biased region" description="Basic and acidic residues" evidence="1">
    <location>
        <begin position="122"/>
        <end position="142"/>
    </location>
</feature>
<feature type="non-terminal residue" evidence="2">
    <location>
        <position position="1"/>
    </location>
</feature>
<name>A0AAE0UQ15_9TELE</name>
<evidence type="ECO:0008006" key="4">
    <source>
        <dbReference type="Google" id="ProtNLM"/>
    </source>
</evidence>
<evidence type="ECO:0000313" key="2">
    <source>
        <dbReference type="EMBL" id="KAK3515527.1"/>
    </source>
</evidence>
<reference evidence="2" key="1">
    <citation type="submission" date="2023-06" db="EMBL/GenBank/DDBJ databases">
        <title>Male Hemibagrus guttatus genome.</title>
        <authorList>
            <person name="Bian C."/>
        </authorList>
    </citation>
    <scope>NUCLEOTIDE SEQUENCE</scope>
    <source>
        <strain evidence="2">Male_cb2023</strain>
        <tissue evidence="2">Muscle</tissue>
    </source>
</reference>
<dbReference type="Proteomes" id="UP001274896">
    <property type="component" value="Unassembled WGS sequence"/>
</dbReference>
<sequence>IKQFGAIRREHEDKGWDVPYKPGMGLDTLGADVDKRTQEVEREPPEKPRVAFQSPILEPLWGTRERYKESLKQQMEEKRRMEAERRERLRLEEEKRLAVRGRTEKESRKEKEQNARNQELIRQAEERRGEAEKKRKVEEEKANEALKQQYEQEKQARLEQVRSVYFHSPVPACSCTEELDQSNRHRMQPLLNAFDLARLRMQMAVTRPPSNTRALNNQIIQDVNQLKYRDYFGLSSPMKPAPRRRDGYVEEAGRSPLSARERRRRASRTDYSDTRSSLERCYEYHRDSSGSF</sequence>
<comment type="caution">
    <text evidence="2">The sequence shown here is derived from an EMBL/GenBank/DDBJ whole genome shotgun (WGS) entry which is preliminary data.</text>
</comment>
<feature type="region of interest" description="Disordered" evidence="1">
    <location>
        <begin position="234"/>
        <end position="277"/>
    </location>
</feature>
<accession>A0AAE0UQ15</accession>
<feature type="compositionally biased region" description="Basic and acidic residues" evidence="1">
    <location>
        <begin position="243"/>
        <end position="253"/>
    </location>
</feature>
<evidence type="ECO:0000256" key="1">
    <source>
        <dbReference type="SAM" id="MobiDB-lite"/>
    </source>
</evidence>
<feature type="region of interest" description="Disordered" evidence="1">
    <location>
        <begin position="1"/>
        <end position="55"/>
    </location>
</feature>
<proteinExistence type="predicted"/>
<keyword evidence="3" id="KW-1185">Reference proteome</keyword>
<feature type="region of interest" description="Disordered" evidence="1">
    <location>
        <begin position="69"/>
        <end position="142"/>
    </location>
</feature>